<accession>A0A7G8BE62</accession>
<dbReference type="RefSeq" id="WP_186740981.1">
    <property type="nucleotide sequence ID" value="NZ_CP060394.1"/>
</dbReference>
<proteinExistence type="predicted"/>
<evidence type="ECO:0000313" key="1">
    <source>
        <dbReference type="EMBL" id="QNI30832.1"/>
    </source>
</evidence>
<gene>
    <name evidence="1" type="ORF">H7849_17145</name>
</gene>
<name>A0A7G8BE62_9BACT</name>
<dbReference type="Proteomes" id="UP000515312">
    <property type="component" value="Chromosome"/>
</dbReference>
<organism evidence="1 2">
    <name type="scientific">Alloacidobacterium dinghuense</name>
    <dbReference type="NCBI Taxonomy" id="2763107"/>
    <lineage>
        <taxon>Bacteria</taxon>
        <taxon>Pseudomonadati</taxon>
        <taxon>Acidobacteriota</taxon>
        <taxon>Terriglobia</taxon>
        <taxon>Terriglobales</taxon>
        <taxon>Acidobacteriaceae</taxon>
        <taxon>Alloacidobacterium</taxon>
    </lineage>
</organism>
<evidence type="ECO:0000313" key="2">
    <source>
        <dbReference type="Proteomes" id="UP000515312"/>
    </source>
</evidence>
<dbReference type="AlphaFoldDB" id="A0A7G8BE62"/>
<keyword evidence="2" id="KW-1185">Reference proteome</keyword>
<sequence length="407" mass="46058">MVYPAEAMQFGRAIQCLEALIQSNENPYRIWLAEAVLRNPGDGAVLISDSRLVIAAERQLYRNPSTRRLSVITPAQLTRDRCFDVLYVLGAARWFPSFIFDAPRSTKTEVIRYAWIKDGHREDAKRFLCAAEPTFEMEDDPAEHEDCYDAADLLPVVDWRSIGRKIAAAELQNTLESAEANLVLLEGERAVFLEAADGASVLTIDLDADESTERLARIATNEVRPGTFLLLRTSGGGDYIVTEADRHFLKGRAPEVREAQQRWKALLRQEVQKDGLLGTSVRLIDLGSSSAEEINVRNYLSPRSIRTRATEDFQAIMRLVGLGEEWQRYWNMMGEIDHAHRLAGHRIRRQLLRKLEELDLTELERVGRMEITLPEMDAGGFTAFRVLDVSPDSQLVDIHGLGHPFEL</sequence>
<dbReference type="KEGG" id="adin:H7849_17145"/>
<reference evidence="1 2" key="1">
    <citation type="submission" date="2020-08" db="EMBL/GenBank/DDBJ databases">
        <title>Edaphobacter telluris sp. nov. and Acidobacterium dinghuensis sp. nov., two acidobacteria isolated from forest soil.</title>
        <authorList>
            <person name="Fu J."/>
            <person name="Qiu L."/>
        </authorList>
    </citation>
    <scope>NUCLEOTIDE SEQUENCE [LARGE SCALE GENOMIC DNA]</scope>
    <source>
        <strain evidence="1">4Y35</strain>
    </source>
</reference>
<protein>
    <submittedName>
        <fullName evidence="1">Uncharacterized protein</fullName>
    </submittedName>
</protein>
<dbReference type="EMBL" id="CP060394">
    <property type="protein sequence ID" value="QNI30832.1"/>
    <property type="molecule type" value="Genomic_DNA"/>
</dbReference>